<dbReference type="Pfam" id="PF02861">
    <property type="entry name" value="Clp_N"/>
    <property type="match status" value="1"/>
</dbReference>
<gene>
    <name evidence="3" type="ORF">D7I43_28245</name>
</gene>
<dbReference type="Gene3D" id="1.10.1780.10">
    <property type="entry name" value="Clp, N-terminal domain"/>
    <property type="match status" value="1"/>
</dbReference>
<dbReference type="SUPFAM" id="SSF81923">
    <property type="entry name" value="Double Clp-N motif"/>
    <property type="match status" value="1"/>
</dbReference>
<dbReference type="EMBL" id="RAQQ01000028">
    <property type="protein sequence ID" value="RKF24030.1"/>
    <property type="molecule type" value="Genomic_DNA"/>
</dbReference>
<feature type="domain" description="Clp R" evidence="2">
    <location>
        <begin position="2"/>
        <end position="152"/>
    </location>
</feature>
<sequence>MFERFTAGARAAVTVHAPTEARRRGDRRVGTEHLLLGVLHDVEAAQTLGVDIETARSALAALDEAALAAIGIDARGVERATITESSTRLPFTSGAKATLSNALTVARRTGARRIAVVHLLAGLLDSDRTDPATSVLAEVGVDRVAVRARVVP</sequence>
<dbReference type="Proteomes" id="UP000285744">
    <property type="component" value="Unassembled WGS sequence"/>
</dbReference>
<keyword evidence="1" id="KW-0677">Repeat</keyword>
<dbReference type="InterPro" id="IPR004176">
    <property type="entry name" value="Clp_R_N"/>
</dbReference>
<evidence type="ECO:0000256" key="1">
    <source>
        <dbReference type="PROSITE-ProRule" id="PRU01251"/>
    </source>
</evidence>
<evidence type="ECO:0000259" key="2">
    <source>
        <dbReference type="PROSITE" id="PS51903"/>
    </source>
</evidence>
<reference evidence="3 4" key="1">
    <citation type="journal article" date="2018" name="Int. J. Syst. Evol. Microbiol.">
        <title>Micromonospora globbae sp. nov., an endophytic actinomycete isolated from roots of Globba winitii C. H. Wright.</title>
        <authorList>
            <person name="Kuncharoen N."/>
            <person name="Pittayakhajonwut P."/>
            <person name="Tanasupawat S."/>
        </authorList>
    </citation>
    <scope>NUCLEOTIDE SEQUENCE [LARGE SCALE GENOMIC DNA]</scope>
    <source>
        <strain evidence="3 4">WPS1-2</strain>
    </source>
</reference>
<dbReference type="AlphaFoldDB" id="A0A420ETP2"/>
<name>A0A420ETP2_9ACTN</name>
<dbReference type="RefSeq" id="WP_120331631.1">
    <property type="nucleotide sequence ID" value="NZ_RAQQ01000028.1"/>
</dbReference>
<evidence type="ECO:0000313" key="3">
    <source>
        <dbReference type="EMBL" id="RKF24030.1"/>
    </source>
</evidence>
<organism evidence="3 4">
    <name type="scientific">Micromonospora globbae</name>
    <dbReference type="NCBI Taxonomy" id="1894969"/>
    <lineage>
        <taxon>Bacteria</taxon>
        <taxon>Bacillati</taxon>
        <taxon>Actinomycetota</taxon>
        <taxon>Actinomycetes</taxon>
        <taxon>Micromonosporales</taxon>
        <taxon>Micromonosporaceae</taxon>
        <taxon>Micromonospora</taxon>
    </lineage>
</organism>
<proteinExistence type="predicted"/>
<dbReference type="InterPro" id="IPR036628">
    <property type="entry name" value="Clp_N_dom_sf"/>
</dbReference>
<accession>A0A420ETP2</accession>
<dbReference type="OrthoDB" id="3628183at2"/>
<protein>
    <recommendedName>
        <fullName evidence="2">Clp R domain-containing protein</fullName>
    </recommendedName>
</protein>
<comment type="caution">
    <text evidence="3">The sequence shown here is derived from an EMBL/GenBank/DDBJ whole genome shotgun (WGS) entry which is preliminary data.</text>
</comment>
<dbReference type="PROSITE" id="PS51903">
    <property type="entry name" value="CLP_R"/>
    <property type="match status" value="1"/>
</dbReference>
<evidence type="ECO:0000313" key="4">
    <source>
        <dbReference type="Proteomes" id="UP000285744"/>
    </source>
</evidence>